<dbReference type="EMBL" id="ACCL02000009">
    <property type="protein sequence ID" value="EET60772.1"/>
    <property type="molecule type" value="Genomic_DNA"/>
</dbReference>
<evidence type="ECO:0000313" key="2">
    <source>
        <dbReference type="Proteomes" id="UP000005561"/>
    </source>
</evidence>
<name>C6LF33_9FIRM</name>
<keyword evidence="2" id="KW-1185">Reference proteome</keyword>
<accession>C6LF33</accession>
<dbReference type="RefSeq" id="WP_006862026.1">
    <property type="nucleotide sequence ID" value="NZ_ACCL02000009.1"/>
</dbReference>
<dbReference type="Proteomes" id="UP000005561">
    <property type="component" value="Unassembled WGS sequence"/>
</dbReference>
<comment type="caution">
    <text evidence="1">The sequence shown here is derived from an EMBL/GenBank/DDBJ whole genome shotgun (WGS) entry which is preliminary data.</text>
</comment>
<proteinExistence type="predicted"/>
<protein>
    <submittedName>
        <fullName evidence="1">Uncharacterized protein</fullName>
    </submittedName>
</protein>
<evidence type="ECO:0000313" key="1">
    <source>
        <dbReference type="EMBL" id="EET60772.1"/>
    </source>
</evidence>
<dbReference type="OrthoDB" id="9767746at2"/>
<reference evidence="1" key="1">
    <citation type="submission" date="2009-07" db="EMBL/GenBank/DDBJ databases">
        <authorList>
            <person name="Weinstock G."/>
            <person name="Sodergren E."/>
            <person name="Clifton S."/>
            <person name="Fulton L."/>
            <person name="Fulton B."/>
            <person name="Courtney L."/>
            <person name="Fronick C."/>
            <person name="Harrison M."/>
            <person name="Strong C."/>
            <person name="Farmer C."/>
            <person name="Delahaunty K."/>
            <person name="Markovic C."/>
            <person name="Hall O."/>
            <person name="Minx P."/>
            <person name="Tomlinson C."/>
            <person name="Mitreva M."/>
            <person name="Nelson J."/>
            <person name="Hou S."/>
            <person name="Wollam A."/>
            <person name="Pepin K.H."/>
            <person name="Johnson M."/>
            <person name="Bhonagiri V."/>
            <person name="Nash W.E."/>
            <person name="Warren W."/>
            <person name="Chinwalla A."/>
            <person name="Mardis E.R."/>
            <person name="Wilson R.K."/>
        </authorList>
    </citation>
    <scope>NUCLEOTIDE SEQUENCE [LARGE SCALE GENOMIC DNA]</scope>
    <source>
        <strain evidence="1">DSM 14469</strain>
    </source>
</reference>
<dbReference type="STRING" id="168384.SAMN05660368_02346"/>
<gene>
    <name evidence="1" type="ORF">BRYFOR_07234</name>
</gene>
<sequence length="112" mass="13028">MEELGLNTFCSSYKGFTKIRFDVYGFARLLIFGRLLSPSSKCATIRQNDDYYEPVLDEHNPDNVYDTLDFICSNKDKIIRRINTSLVKKAGRSPEIIYYDVTNFYSLTNIMD</sequence>
<dbReference type="AlphaFoldDB" id="C6LF33"/>
<organism evidence="1 2">
    <name type="scientific">Marvinbryantia formatexigens DSM 14469</name>
    <dbReference type="NCBI Taxonomy" id="478749"/>
    <lineage>
        <taxon>Bacteria</taxon>
        <taxon>Bacillati</taxon>
        <taxon>Bacillota</taxon>
        <taxon>Clostridia</taxon>
        <taxon>Lachnospirales</taxon>
        <taxon>Lachnospiraceae</taxon>
        <taxon>Marvinbryantia</taxon>
    </lineage>
</organism>